<organism evidence="1 2">
    <name type="scientific">Sphingomonas yabuuchiae</name>
    <dbReference type="NCBI Taxonomy" id="172044"/>
    <lineage>
        <taxon>Bacteria</taxon>
        <taxon>Pseudomonadati</taxon>
        <taxon>Pseudomonadota</taxon>
        <taxon>Alphaproteobacteria</taxon>
        <taxon>Sphingomonadales</taxon>
        <taxon>Sphingomonadaceae</taxon>
        <taxon>Sphingomonas</taxon>
    </lineage>
</organism>
<gene>
    <name evidence="1" type="ORF">GGQ89_001563</name>
</gene>
<reference evidence="1 2" key="1">
    <citation type="submission" date="2020-08" db="EMBL/GenBank/DDBJ databases">
        <title>Genomic Encyclopedia of Type Strains, Phase IV (KMG-IV): sequencing the most valuable type-strain genomes for metagenomic binning, comparative biology and taxonomic classification.</title>
        <authorList>
            <person name="Goeker M."/>
        </authorList>
    </citation>
    <scope>NUCLEOTIDE SEQUENCE [LARGE SCALE GENOMIC DNA]</scope>
    <source>
        <strain evidence="1 2">DSM 14562</strain>
    </source>
</reference>
<keyword evidence="2" id="KW-1185">Reference proteome</keyword>
<name>A0ABR6K8N9_9SPHN</name>
<accession>A0ABR6K8N9</accession>
<proteinExistence type="predicted"/>
<dbReference type="EMBL" id="JACHNX010000004">
    <property type="protein sequence ID" value="MBB4609351.1"/>
    <property type="molecule type" value="Genomic_DNA"/>
</dbReference>
<protein>
    <submittedName>
        <fullName evidence="1">Uncharacterized protein</fullName>
    </submittedName>
</protein>
<evidence type="ECO:0000313" key="2">
    <source>
        <dbReference type="Proteomes" id="UP000584663"/>
    </source>
</evidence>
<dbReference type="Proteomes" id="UP000584663">
    <property type="component" value="Unassembled WGS sequence"/>
</dbReference>
<comment type="caution">
    <text evidence="1">The sequence shown here is derived from an EMBL/GenBank/DDBJ whole genome shotgun (WGS) entry which is preliminary data.</text>
</comment>
<evidence type="ECO:0000313" key="1">
    <source>
        <dbReference type="EMBL" id="MBB4609351.1"/>
    </source>
</evidence>
<sequence length="39" mass="3936">MKHVLVMLVTGAVLCGAAAYAAGIASRPAVAEQRPQRAG</sequence>